<dbReference type="Proteomes" id="UP000827872">
    <property type="component" value="Linkage Group LG05"/>
</dbReference>
<gene>
    <name evidence="1" type="ORF">K3G42_027693</name>
</gene>
<organism evidence="1 2">
    <name type="scientific">Sphaerodactylus townsendi</name>
    <dbReference type="NCBI Taxonomy" id="933632"/>
    <lineage>
        <taxon>Eukaryota</taxon>
        <taxon>Metazoa</taxon>
        <taxon>Chordata</taxon>
        <taxon>Craniata</taxon>
        <taxon>Vertebrata</taxon>
        <taxon>Euteleostomi</taxon>
        <taxon>Lepidosauria</taxon>
        <taxon>Squamata</taxon>
        <taxon>Bifurcata</taxon>
        <taxon>Gekkota</taxon>
        <taxon>Sphaerodactylidae</taxon>
        <taxon>Sphaerodactylus</taxon>
    </lineage>
</organism>
<evidence type="ECO:0000313" key="1">
    <source>
        <dbReference type="EMBL" id="KAH8000694.1"/>
    </source>
</evidence>
<proteinExistence type="predicted"/>
<dbReference type="EMBL" id="CM037618">
    <property type="protein sequence ID" value="KAH8000694.1"/>
    <property type="molecule type" value="Genomic_DNA"/>
</dbReference>
<keyword evidence="2" id="KW-1185">Reference proteome</keyword>
<reference evidence="1" key="1">
    <citation type="submission" date="2021-08" db="EMBL/GenBank/DDBJ databases">
        <title>The first chromosome-level gecko genome reveals the dynamic sex chromosomes of Neotropical dwarf geckos (Sphaerodactylidae: Sphaerodactylus).</title>
        <authorList>
            <person name="Pinto B.J."/>
            <person name="Keating S.E."/>
            <person name="Gamble T."/>
        </authorList>
    </citation>
    <scope>NUCLEOTIDE SEQUENCE</scope>
    <source>
        <strain evidence="1">TG3544</strain>
    </source>
</reference>
<evidence type="ECO:0000313" key="2">
    <source>
        <dbReference type="Proteomes" id="UP000827872"/>
    </source>
</evidence>
<protein>
    <submittedName>
        <fullName evidence="1">Uncharacterized protein</fullName>
    </submittedName>
</protein>
<accession>A0ACB8F728</accession>
<name>A0ACB8F728_9SAUR</name>
<comment type="caution">
    <text evidence="1">The sequence shown here is derived from an EMBL/GenBank/DDBJ whole genome shotgun (WGS) entry which is preliminary data.</text>
</comment>
<sequence>MRLPPMNDMESYFSTSLWVPDTLQANPGCTSSGSNKSSGSEEWECNILFFDHLIPCIKQASKPVPVSAALEPCTCHIRLGFCLPFITTYVNNWAERISADTALN</sequence>